<comment type="caution">
    <text evidence="2">The sequence shown here is derived from an EMBL/GenBank/DDBJ whole genome shotgun (WGS) entry which is preliminary data.</text>
</comment>
<organism evidence="2 3">
    <name type="scientific">Mytilus edulis</name>
    <name type="common">Blue mussel</name>
    <dbReference type="NCBI Taxonomy" id="6550"/>
    <lineage>
        <taxon>Eukaryota</taxon>
        <taxon>Metazoa</taxon>
        <taxon>Spiralia</taxon>
        <taxon>Lophotrochozoa</taxon>
        <taxon>Mollusca</taxon>
        <taxon>Bivalvia</taxon>
        <taxon>Autobranchia</taxon>
        <taxon>Pteriomorphia</taxon>
        <taxon>Mytilida</taxon>
        <taxon>Mytiloidea</taxon>
        <taxon>Mytilidae</taxon>
        <taxon>Mytilinae</taxon>
        <taxon>Mytilus</taxon>
    </lineage>
</organism>
<feature type="compositionally biased region" description="Polar residues" evidence="1">
    <location>
        <begin position="199"/>
        <end position="217"/>
    </location>
</feature>
<feature type="compositionally biased region" description="Low complexity" evidence="1">
    <location>
        <begin position="185"/>
        <end position="198"/>
    </location>
</feature>
<evidence type="ECO:0000313" key="3">
    <source>
        <dbReference type="Proteomes" id="UP000683360"/>
    </source>
</evidence>
<reference evidence="2" key="1">
    <citation type="submission" date="2021-03" db="EMBL/GenBank/DDBJ databases">
        <authorList>
            <person name="Bekaert M."/>
        </authorList>
    </citation>
    <scope>NUCLEOTIDE SEQUENCE</scope>
</reference>
<dbReference type="OrthoDB" id="6096918at2759"/>
<dbReference type="EMBL" id="CAJPWZ010001150">
    <property type="protein sequence ID" value="CAG2209317.1"/>
    <property type="molecule type" value="Genomic_DNA"/>
</dbReference>
<keyword evidence="3" id="KW-1185">Reference proteome</keyword>
<sequence length="487" mass="55399">MGKHNPVNTVEKCDEWLCTRTKKKIDTVPVTGRRACLSRPLRNIGNLIKSSPPPEELKTHTKQNTLNNEFCNIVQLSENSEELPTLSGIRKIDYTSNQTRCSFHTDNKGDNFTLKSQESEEDCVNEKGSQFCKEGDDELPPLKSPYYNKRRRSSDSCLPNKHPKYECEISYVNKNQLLKKDATQESDQSDSSSLEQFSCNSNHCDSQNQSNSFQLRNPTRKNHISASSSSLEGNKEHNFGGNVLLEDRIHKHFDNVPVVTQTSNIKPRTCDILNHELHFMSKTPLKRSGIQTCDHLLNNDLDLMSEVKPPMKPSRVSHLFDIPNTELDFYSEVQAPIERTSVLQHKSEIPNTELDFLSEVQAPIERTSVLQHKSEIPNTELDFLSEVQAPIELTSVLQHKSDIPITGLDLLSETQHCTELPFSSSDLNSDFMTDIDSPIKHSATLEQIKYEWNMGSCKDHQRKLINTQDADKELENFSLDNNSQISL</sequence>
<accession>A0A8S3RX38</accession>
<evidence type="ECO:0000256" key="1">
    <source>
        <dbReference type="SAM" id="MobiDB-lite"/>
    </source>
</evidence>
<dbReference type="Proteomes" id="UP000683360">
    <property type="component" value="Unassembled WGS sequence"/>
</dbReference>
<dbReference type="AlphaFoldDB" id="A0A8S3RX38"/>
<protein>
    <submittedName>
        <fullName evidence="2">Uncharacterized protein</fullName>
    </submittedName>
</protein>
<evidence type="ECO:0000313" key="2">
    <source>
        <dbReference type="EMBL" id="CAG2209317.1"/>
    </source>
</evidence>
<feature type="region of interest" description="Disordered" evidence="1">
    <location>
        <begin position="181"/>
        <end position="236"/>
    </location>
</feature>
<gene>
    <name evidence="2" type="ORF">MEDL_23454</name>
</gene>
<proteinExistence type="predicted"/>
<name>A0A8S3RX38_MYTED</name>
<feature type="region of interest" description="Disordered" evidence="1">
    <location>
        <begin position="134"/>
        <end position="157"/>
    </location>
</feature>